<dbReference type="InterPro" id="IPR036871">
    <property type="entry name" value="PX_dom_sf"/>
</dbReference>
<dbReference type="GO" id="GO:0035091">
    <property type="term" value="F:phosphatidylinositol binding"/>
    <property type="evidence" value="ECO:0007669"/>
    <property type="project" value="InterPro"/>
</dbReference>
<name>A0A5C2SVX8_9APHY</name>
<feature type="compositionally biased region" description="Polar residues" evidence="1">
    <location>
        <begin position="325"/>
        <end position="340"/>
    </location>
</feature>
<feature type="compositionally biased region" description="Low complexity" evidence="1">
    <location>
        <begin position="347"/>
        <end position="363"/>
    </location>
</feature>
<feature type="compositionally biased region" description="Low complexity" evidence="1">
    <location>
        <begin position="63"/>
        <end position="80"/>
    </location>
</feature>
<feature type="region of interest" description="Disordered" evidence="1">
    <location>
        <begin position="1"/>
        <end position="80"/>
    </location>
</feature>
<protein>
    <recommendedName>
        <fullName evidence="2">PX domain-containing protein</fullName>
    </recommendedName>
</protein>
<dbReference type="PROSITE" id="PS50195">
    <property type="entry name" value="PX"/>
    <property type="match status" value="1"/>
</dbReference>
<dbReference type="InterPro" id="IPR047168">
    <property type="entry name" value="LEC1-like"/>
</dbReference>
<reference evidence="3" key="1">
    <citation type="journal article" date="2018" name="Genome Biol. Evol.">
        <title>Genomics and development of Lentinus tigrinus, a white-rot wood-decaying mushroom with dimorphic fruiting bodies.</title>
        <authorList>
            <person name="Wu B."/>
            <person name="Xu Z."/>
            <person name="Knudson A."/>
            <person name="Carlson A."/>
            <person name="Chen N."/>
            <person name="Kovaka S."/>
            <person name="LaButti K."/>
            <person name="Lipzen A."/>
            <person name="Pennachio C."/>
            <person name="Riley R."/>
            <person name="Schakwitz W."/>
            <person name="Umezawa K."/>
            <person name="Ohm R.A."/>
            <person name="Grigoriev I.V."/>
            <person name="Nagy L.G."/>
            <person name="Gibbons J."/>
            <person name="Hibbett D."/>
        </authorList>
    </citation>
    <scope>NUCLEOTIDE SEQUENCE [LARGE SCALE GENOMIC DNA]</scope>
    <source>
        <strain evidence="3">ALCF2SS1-6</strain>
    </source>
</reference>
<dbReference type="Pfam" id="PF00787">
    <property type="entry name" value="PX"/>
    <property type="match status" value="1"/>
</dbReference>
<dbReference type="Pfam" id="PF12828">
    <property type="entry name" value="PXB"/>
    <property type="match status" value="1"/>
</dbReference>
<evidence type="ECO:0000313" key="3">
    <source>
        <dbReference type="EMBL" id="RPD67149.1"/>
    </source>
</evidence>
<dbReference type="PANTHER" id="PTHR47185:SF1">
    <property type="entry name" value="PX DOMAIN-CONTAINING PROTEIN YPR097W"/>
    <property type="match status" value="1"/>
</dbReference>
<dbReference type="SMART" id="SM00312">
    <property type="entry name" value="PX"/>
    <property type="match status" value="1"/>
</dbReference>
<evidence type="ECO:0000259" key="2">
    <source>
        <dbReference type="PROSITE" id="PS50195"/>
    </source>
</evidence>
<feature type="compositionally biased region" description="Basic and acidic residues" evidence="1">
    <location>
        <begin position="989"/>
        <end position="1000"/>
    </location>
</feature>
<feature type="compositionally biased region" description="Acidic residues" evidence="1">
    <location>
        <begin position="972"/>
        <end position="983"/>
    </location>
</feature>
<dbReference type="OrthoDB" id="2117459at2759"/>
<dbReference type="Pfam" id="PF12825">
    <property type="entry name" value="DUF3818"/>
    <property type="match status" value="1"/>
</dbReference>
<sequence length="1145" mass="128055">MSAAMERSASLRPPRPTRSVPEAPLPIQTDMPSSPEAEDVRLATPLASPLVESPVHEDAPAHPQSAHPQTSSSASQSSPAASALTPIRAHYLKKELVQLEFQRELDALVTAPTNGVSPFSYLGHPFAPPPKGSPPQDLPFLRFFFRRFVLSFPFLASAPKDFFPDKVQPFLISLLSRNFSPTSVLDENSEESEEATRHRLLNKLERNFSMLMTSGTKLVEPEEVVRLTQADLNRLEVLARKRAAREKRMKDSFDVNVVCVRTVTEKKRMRSKMHEEFIIRTRRRGQPDVFVSRRYGDFRTLADELRKAHPDETIPQPPPKDRSFVNVTISPQPFNTSFSQAYPSPPSTASSPSYPGLSSLPPGTASASERPPRLRSMNGLYDADHNSSGDSFSVSSPISPTSSYNGLDVPGGGMAQQAARLSREKNRLTLRSYLHALLASSTFASSPVLKSFLLSGPTRLTEEELADARRREEADRMREDGRLRFAKEITARVDGLRETVRSLKGELLGKDGLTHIFATIKDTPDVRNLPPTYHAVMEWARISLASTVFHHFVASDNASESFASLKRIHGLMPYFMLKTVLKISNPMGMIRGVLDLFLAQPFGGRSLLQRMFTGQLMEEVRALEEDIDAIKEKVDDPVMCEKVRLYVYAPREIQAVYKADASAESMHVLAVVLRSGEQPSLSRAQLQRVMYAHRAHKEYMRYTESLEDSDDDEGPQDEEAWLFEDLSILAKLYARMKDREQLIELIFQGSTAELLKDIITIFYAPLAQVYRAASIADSLGDLQNFINDLIRTVEQTEELSQTDPAKTVQIYIDLIQRHEQSFYSFVHKVHSKGEGLFTGLMHWIELFLALMRDGVGERISLEFLLPHTGADRENIMREVDEIALYHYKLKVAYEAKLRRRFGRTQGMNDADAEDEAAAQLVNGVVRDLSFGELVKGDADDLAAQETDDEDDSSDEESGSSSGTSSTDSNESGSDDSEETDSEESSGGSETERDGTPFPHDKRPRRPPRSKTVGHSPVLSRPPQSRLGSQQPMRYSVDNLAEEQPPPVPPRERKRTMSNPARLVPTSSRFKDLPPPPPPHSAGQPPRSARQEEKSADRRRGPPAQTKSPPKSKKTVAAPKPPDLEHIPKLLPLFVEMMRPNLVSRR</sequence>
<proteinExistence type="predicted"/>
<dbReference type="Gene3D" id="3.30.1520.10">
    <property type="entry name" value="Phox-like domain"/>
    <property type="match status" value="1"/>
</dbReference>
<dbReference type="InterPro" id="IPR001683">
    <property type="entry name" value="PX_dom"/>
</dbReference>
<feature type="compositionally biased region" description="Low complexity" evidence="1">
    <location>
        <begin position="388"/>
        <end position="403"/>
    </location>
</feature>
<dbReference type="AlphaFoldDB" id="A0A5C2SVX8"/>
<dbReference type="EMBL" id="ML122250">
    <property type="protein sequence ID" value="RPD67149.1"/>
    <property type="molecule type" value="Genomic_DNA"/>
</dbReference>
<dbReference type="InterPro" id="IPR024555">
    <property type="entry name" value="PX-associated"/>
</dbReference>
<dbReference type="InterPro" id="IPR024554">
    <property type="entry name" value="LEC1-like_C"/>
</dbReference>
<feature type="compositionally biased region" description="Low complexity" evidence="1">
    <location>
        <begin position="958"/>
        <end position="971"/>
    </location>
</feature>
<feature type="region of interest" description="Disordered" evidence="1">
    <location>
        <begin position="307"/>
        <end position="410"/>
    </location>
</feature>
<evidence type="ECO:0000256" key="1">
    <source>
        <dbReference type="SAM" id="MobiDB-lite"/>
    </source>
</evidence>
<feature type="region of interest" description="Disordered" evidence="1">
    <location>
        <begin position="936"/>
        <end position="1124"/>
    </location>
</feature>
<accession>A0A5C2SVX8</accession>
<gene>
    <name evidence="3" type="ORF">L227DRAFT_516231</name>
</gene>
<evidence type="ECO:0000313" key="4">
    <source>
        <dbReference type="Proteomes" id="UP000313359"/>
    </source>
</evidence>
<organism evidence="3 4">
    <name type="scientific">Lentinus tigrinus ALCF2SS1-6</name>
    <dbReference type="NCBI Taxonomy" id="1328759"/>
    <lineage>
        <taxon>Eukaryota</taxon>
        <taxon>Fungi</taxon>
        <taxon>Dikarya</taxon>
        <taxon>Basidiomycota</taxon>
        <taxon>Agaricomycotina</taxon>
        <taxon>Agaricomycetes</taxon>
        <taxon>Polyporales</taxon>
        <taxon>Polyporaceae</taxon>
        <taxon>Lentinus</taxon>
    </lineage>
</organism>
<dbReference type="PANTHER" id="PTHR47185">
    <property type="entry name" value="PX DOMAIN-CONTAINING PROTEIN YPR097W"/>
    <property type="match status" value="1"/>
</dbReference>
<feature type="domain" description="PX" evidence="2">
    <location>
        <begin position="255"/>
        <end position="460"/>
    </location>
</feature>
<dbReference type="CDD" id="cd06869">
    <property type="entry name" value="PX_UP2_fungi"/>
    <property type="match status" value="1"/>
</dbReference>
<dbReference type="SUPFAM" id="SSF64268">
    <property type="entry name" value="PX domain"/>
    <property type="match status" value="1"/>
</dbReference>
<keyword evidence="4" id="KW-1185">Reference proteome</keyword>
<feature type="compositionally biased region" description="Polar residues" evidence="1">
    <location>
        <begin position="1021"/>
        <end position="1032"/>
    </location>
</feature>
<feature type="compositionally biased region" description="Acidic residues" evidence="1">
    <location>
        <begin position="939"/>
        <end position="957"/>
    </location>
</feature>
<dbReference type="STRING" id="1328759.A0A5C2SVX8"/>
<dbReference type="Proteomes" id="UP000313359">
    <property type="component" value="Unassembled WGS sequence"/>
</dbReference>
<feature type="compositionally biased region" description="Basic and acidic residues" evidence="1">
    <location>
        <begin position="1088"/>
        <end position="1099"/>
    </location>
</feature>